<comment type="similarity">
    <text evidence="8">Belongs to the binding-protein-dependent transport system permease family. LivHM subfamily.</text>
</comment>
<dbReference type="Pfam" id="PF02653">
    <property type="entry name" value="BPD_transp_2"/>
    <property type="match status" value="1"/>
</dbReference>
<evidence type="ECO:0000256" key="3">
    <source>
        <dbReference type="ARBA" id="ARBA00022475"/>
    </source>
</evidence>
<keyword evidence="4 9" id="KW-0812">Transmembrane</keyword>
<evidence type="ECO:0000256" key="6">
    <source>
        <dbReference type="ARBA" id="ARBA00022989"/>
    </source>
</evidence>
<evidence type="ECO:0000256" key="2">
    <source>
        <dbReference type="ARBA" id="ARBA00022448"/>
    </source>
</evidence>
<keyword evidence="5" id="KW-0029">Amino-acid transport</keyword>
<feature type="transmembrane region" description="Helical" evidence="9">
    <location>
        <begin position="412"/>
        <end position="429"/>
    </location>
</feature>
<proteinExistence type="inferred from homology"/>
<evidence type="ECO:0000256" key="4">
    <source>
        <dbReference type="ARBA" id="ARBA00022692"/>
    </source>
</evidence>
<evidence type="ECO:0000313" key="10">
    <source>
        <dbReference type="EMBL" id="VAW99627.1"/>
    </source>
</evidence>
<keyword evidence="2" id="KW-0813">Transport</keyword>
<keyword evidence="7 9" id="KW-0472">Membrane</keyword>
<feature type="transmembrane region" description="Helical" evidence="9">
    <location>
        <begin position="364"/>
        <end position="382"/>
    </location>
</feature>
<protein>
    <submittedName>
        <fullName evidence="10">Urea ABC transporter, permease protein UrtB</fullName>
    </submittedName>
</protein>
<keyword evidence="6 9" id="KW-1133">Transmembrane helix</keyword>
<feature type="transmembrane region" description="Helical" evidence="9">
    <location>
        <begin position="332"/>
        <end position="352"/>
    </location>
</feature>
<feature type="transmembrane region" description="Helical" evidence="9">
    <location>
        <begin position="457"/>
        <end position="476"/>
    </location>
</feature>
<dbReference type="GO" id="GO:0005886">
    <property type="term" value="C:plasma membrane"/>
    <property type="evidence" value="ECO:0007669"/>
    <property type="project" value="UniProtKB-SubCell"/>
</dbReference>
<comment type="subcellular location">
    <subcellularLocation>
        <location evidence="1">Cell membrane</location>
        <topology evidence="1">Multi-pass membrane protein</topology>
    </subcellularLocation>
</comment>
<gene>
    <name evidence="10" type="ORF">MNBD_GAMMA21-1666</name>
</gene>
<dbReference type="AlphaFoldDB" id="A0A3B1AJP8"/>
<dbReference type="InterPro" id="IPR001851">
    <property type="entry name" value="ABC_transp_permease"/>
</dbReference>
<dbReference type="CDD" id="cd06582">
    <property type="entry name" value="TM_PBP1_LivH_like"/>
    <property type="match status" value="1"/>
</dbReference>
<feature type="transmembrane region" description="Helical" evidence="9">
    <location>
        <begin position="273"/>
        <end position="300"/>
    </location>
</feature>
<dbReference type="GO" id="GO:0022857">
    <property type="term" value="F:transmembrane transporter activity"/>
    <property type="evidence" value="ECO:0007669"/>
    <property type="project" value="InterPro"/>
</dbReference>
<dbReference type="EMBL" id="UOFR01000069">
    <property type="protein sequence ID" value="VAW99627.1"/>
    <property type="molecule type" value="Genomic_DNA"/>
</dbReference>
<keyword evidence="3" id="KW-1003">Cell membrane</keyword>
<evidence type="ECO:0000256" key="9">
    <source>
        <dbReference type="SAM" id="Phobius"/>
    </source>
</evidence>
<dbReference type="NCBIfam" id="TIGR03409">
    <property type="entry name" value="urea_trans_UrtB"/>
    <property type="match status" value="1"/>
</dbReference>
<evidence type="ECO:0000256" key="1">
    <source>
        <dbReference type="ARBA" id="ARBA00004651"/>
    </source>
</evidence>
<accession>A0A3B1AJP8</accession>
<feature type="transmembrane region" description="Helical" evidence="9">
    <location>
        <begin position="527"/>
        <end position="545"/>
    </location>
</feature>
<dbReference type="InterPro" id="IPR052157">
    <property type="entry name" value="BCAA_transport_permease"/>
</dbReference>
<evidence type="ECO:0000256" key="5">
    <source>
        <dbReference type="ARBA" id="ARBA00022970"/>
    </source>
</evidence>
<organism evidence="10">
    <name type="scientific">hydrothermal vent metagenome</name>
    <dbReference type="NCBI Taxonomy" id="652676"/>
    <lineage>
        <taxon>unclassified sequences</taxon>
        <taxon>metagenomes</taxon>
        <taxon>ecological metagenomes</taxon>
    </lineage>
</organism>
<evidence type="ECO:0000256" key="7">
    <source>
        <dbReference type="ARBA" id="ARBA00023136"/>
    </source>
</evidence>
<dbReference type="PANTHER" id="PTHR11795">
    <property type="entry name" value="BRANCHED-CHAIN AMINO ACID TRANSPORT SYSTEM PERMEASE PROTEIN LIVH"/>
    <property type="match status" value="1"/>
</dbReference>
<dbReference type="GO" id="GO:0006865">
    <property type="term" value="P:amino acid transport"/>
    <property type="evidence" value="ECO:0007669"/>
    <property type="project" value="UniProtKB-KW"/>
</dbReference>
<evidence type="ECO:0000256" key="8">
    <source>
        <dbReference type="ARBA" id="ARBA00037998"/>
    </source>
</evidence>
<dbReference type="InterPro" id="IPR017779">
    <property type="entry name" value="ABC_UrtB_bac"/>
</dbReference>
<reference evidence="10" key="1">
    <citation type="submission" date="2018-06" db="EMBL/GenBank/DDBJ databases">
        <authorList>
            <person name="Zhirakovskaya E."/>
        </authorList>
    </citation>
    <scope>NUCLEOTIDE SEQUENCE</scope>
</reference>
<feature type="transmembrane region" description="Helical" evidence="9">
    <location>
        <begin position="496"/>
        <end position="520"/>
    </location>
</feature>
<sequence>MQRLLSIQNLVFITLMLISGVMHTSVSANTTAGEVEIAAQHEIEFVDTFEQSIPLFTEKGFKKKTIAVDSLAKIEDTRVLTVFQAMLTNKLYYVKSDQQVVFLEKIDDKIKVTDVISNEILGISEKSKLKKISVNNKLRKLLRGYIAALSVKSQDDEIRAAAVNQLIKNMSESSYALLISLVETEENKSILTDAQVGIALWDLGSNEKQKRLAAITTLHGNLLPEVKTKLESLALPDADGNYLEADELVRVSAKSALVKINDQIAYYGVLENIVFGLSLGSVLLLIAIGLAITFGVMGVINMAHGELMMIGAYTAYVVQQIMPGYIGASIFVAMPLAFVVAGAFGIAIERLVIRFMYGRPLETLLATFGISLILQQMVRVIFGPTNQAVVTPQFMSGSLEFNPIFAITYNRLYIFAFSIMVLVALVLILKKTSLGLQVRAVSQNRSIAKAMGVRSEWIDALTFGLGAGIAGLAGVALSQLTNVGPNLGQAYIIDSFMVVVFGGVGNLWGTLVAAMSLGVINKFLEPWAGAVMAKILVLVFIILFIQKRPRGLFPQKGRAAES</sequence>
<name>A0A3B1AJP8_9ZZZZ</name>
<dbReference type="PANTHER" id="PTHR11795:SF447">
    <property type="entry name" value="ABC TRANSPORTER PERMEASE PROTEIN"/>
    <property type="match status" value="1"/>
</dbReference>